<keyword evidence="2" id="KW-1185">Reference proteome</keyword>
<dbReference type="Proteomes" id="UP000693946">
    <property type="component" value="Linkage Group LG2"/>
</dbReference>
<comment type="caution">
    <text evidence="1">The sequence shown here is derived from an EMBL/GenBank/DDBJ whole genome shotgun (WGS) entry which is preliminary data.</text>
</comment>
<proteinExistence type="predicted"/>
<accession>A0AAV6RB04</accession>
<reference evidence="1 2" key="1">
    <citation type="journal article" date="2021" name="Sci. Rep.">
        <title>Chromosome anchoring in Senegalese sole (Solea senegalensis) reveals sex-associated markers and genome rearrangements in flatfish.</title>
        <authorList>
            <person name="Guerrero-Cozar I."/>
            <person name="Gomez-Garrido J."/>
            <person name="Berbel C."/>
            <person name="Martinez-Blanch J.F."/>
            <person name="Alioto T."/>
            <person name="Claros M.G."/>
            <person name="Gagnaire P.A."/>
            <person name="Manchado M."/>
        </authorList>
    </citation>
    <scope>NUCLEOTIDE SEQUENCE [LARGE SCALE GENOMIC DNA]</scope>
    <source>
        <strain evidence="1">Sse05_10M</strain>
    </source>
</reference>
<evidence type="ECO:0000313" key="2">
    <source>
        <dbReference type="Proteomes" id="UP000693946"/>
    </source>
</evidence>
<organism evidence="1 2">
    <name type="scientific">Solea senegalensis</name>
    <name type="common">Senegalese sole</name>
    <dbReference type="NCBI Taxonomy" id="28829"/>
    <lineage>
        <taxon>Eukaryota</taxon>
        <taxon>Metazoa</taxon>
        <taxon>Chordata</taxon>
        <taxon>Craniata</taxon>
        <taxon>Vertebrata</taxon>
        <taxon>Euteleostomi</taxon>
        <taxon>Actinopterygii</taxon>
        <taxon>Neopterygii</taxon>
        <taxon>Teleostei</taxon>
        <taxon>Neoteleostei</taxon>
        <taxon>Acanthomorphata</taxon>
        <taxon>Carangaria</taxon>
        <taxon>Pleuronectiformes</taxon>
        <taxon>Pleuronectoidei</taxon>
        <taxon>Soleidae</taxon>
        <taxon>Solea</taxon>
    </lineage>
</organism>
<dbReference type="EMBL" id="JAGKHQ010000012">
    <property type="protein sequence ID" value="KAG7502353.1"/>
    <property type="molecule type" value="Genomic_DNA"/>
</dbReference>
<name>A0AAV6RB04_SOLSE</name>
<protein>
    <submittedName>
        <fullName evidence="1">Uncharacterized protein</fullName>
    </submittedName>
</protein>
<evidence type="ECO:0000313" key="1">
    <source>
        <dbReference type="EMBL" id="KAG7502353.1"/>
    </source>
</evidence>
<gene>
    <name evidence="1" type="ORF">JOB18_018083</name>
</gene>
<sequence length="132" mass="14830">MSKSGNVQVSCLNHLYMHFLCDFLDNQRSSDRGYKSVPTSNPVECVCESVMYVEEPELQHKGDTSRKKLGSRTGLPKYWTMAGEHQKVQVSQEIRTLLGVSSITAACDATVSKDCFENRFPEGYDAKDQRDG</sequence>
<dbReference type="AlphaFoldDB" id="A0AAV6RB04"/>